<organism evidence="1 2">
    <name type="scientific">Nicotiana tabacum</name>
    <name type="common">Common tobacco</name>
    <dbReference type="NCBI Taxonomy" id="4097"/>
    <lineage>
        <taxon>Eukaryota</taxon>
        <taxon>Viridiplantae</taxon>
        <taxon>Streptophyta</taxon>
        <taxon>Embryophyta</taxon>
        <taxon>Tracheophyta</taxon>
        <taxon>Spermatophyta</taxon>
        <taxon>Magnoliopsida</taxon>
        <taxon>eudicotyledons</taxon>
        <taxon>Gunneridae</taxon>
        <taxon>Pentapetalae</taxon>
        <taxon>asterids</taxon>
        <taxon>lamiids</taxon>
        <taxon>Solanales</taxon>
        <taxon>Solanaceae</taxon>
        <taxon>Nicotianoideae</taxon>
        <taxon>Nicotianeae</taxon>
        <taxon>Nicotiana</taxon>
    </lineage>
</organism>
<dbReference type="GeneID" id="107806467"/>
<gene>
    <name evidence="2" type="primary">LOC107806467</name>
</gene>
<dbReference type="RefSeq" id="XP_016486107.1">
    <property type="nucleotide sequence ID" value="XM_016630621.1"/>
</dbReference>
<evidence type="ECO:0000313" key="1">
    <source>
        <dbReference type="Proteomes" id="UP000790787"/>
    </source>
</evidence>
<accession>A0A1S4BB61</accession>
<reference evidence="1" key="1">
    <citation type="journal article" date="2014" name="Nat. Commun.">
        <title>The tobacco genome sequence and its comparison with those of tomato and potato.</title>
        <authorList>
            <person name="Sierro N."/>
            <person name="Battey J.N."/>
            <person name="Ouadi S."/>
            <person name="Bakaher N."/>
            <person name="Bovet L."/>
            <person name="Willig A."/>
            <person name="Goepfert S."/>
            <person name="Peitsch M.C."/>
            <person name="Ivanov N.V."/>
        </authorList>
    </citation>
    <scope>NUCLEOTIDE SEQUENCE [LARGE SCALE GENOMIC DNA]</scope>
</reference>
<reference evidence="2" key="2">
    <citation type="submission" date="2025-08" db="UniProtKB">
        <authorList>
            <consortium name="RefSeq"/>
        </authorList>
    </citation>
    <scope>IDENTIFICATION</scope>
</reference>
<dbReference type="Proteomes" id="UP000790787">
    <property type="component" value="Chromosome 5"/>
</dbReference>
<protein>
    <submittedName>
        <fullName evidence="2">Extra-large guanine nucleotide-binding protein 3-like isoform X2</fullName>
    </submittedName>
</protein>
<name>A0A1S4BB61_TOBAC</name>
<evidence type="ECO:0000313" key="2">
    <source>
        <dbReference type="RefSeq" id="XP_016486107.1"/>
    </source>
</evidence>
<proteinExistence type="predicted"/>
<dbReference type="AlphaFoldDB" id="A0A1S4BB61"/>
<sequence>MLDFQGKESGLWGEEGENPDRIVNSDLNFTGKLCLHASNGTTQLSLPVPHGRPHGWRDEPSNYNTIPNNLEQKSFQKQLLLGLENSRTSIIFKQEYH</sequence>
<keyword evidence="1" id="KW-1185">Reference proteome</keyword>